<dbReference type="PANTHER" id="PTHR26379">
    <property type="entry name" value="BTB/POZ AND MATH DOMAIN-CONTAINING PROTEIN 1"/>
    <property type="match status" value="1"/>
</dbReference>
<dbReference type="PROSITE" id="PS50144">
    <property type="entry name" value="MATH"/>
    <property type="match status" value="1"/>
</dbReference>
<dbReference type="SMART" id="SM00225">
    <property type="entry name" value="BTB"/>
    <property type="match status" value="1"/>
</dbReference>
<dbReference type="Pfam" id="PF22486">
    <property type="entry name" value="MATH_2"/>
    <property type="match status" value="1"/>
</dbReference>
<accession>A0AAD8R0N8</accession>
<dbReference type="Gene3D" id="2.60.210.10">
    <property type="entry name" value="Apoptosis, Tumor Necrosis Factor Receptor Associated Protein 2, Chain A"/>
    <property type="match status" value="1"/>
</dbReference>
<evidence type="ECO:0000313" key="4">
    <source>
        <dbReference type="EMBL" id="KAK1612211.1"/>
    </source>
</evidence>
<comment type="pathway">
    <text evidence="1">Protein modification; protein ubiquitination.</text>
</comment>
<dbReference type="InterPro" id="IPR011333">
    <property type="entry name" value="SKP1/BTB/POZ_sf"/>
</dbReference>
<protein>
    <submittedName>
        <fullName evidence="4">Uncharacterized protein</fullName>
    </submittedName>
</protein>
<dbReference type="InterPro" id="IPR002083">
    <property type="entry name" value="MATH/TRAF_dom"/>
</dbReference>
<dbReference type="CDD" id="cd00121">
    <property type="entry name" value="MATH"/>
    <property type="match status" value="1"/>
</dbReference>
<dbReference type="InterPro" id="IPR045005">
    <property type="entry name" value="BPM1-6"/>
</dbReference>
<dbReference type="InterPro" id="IPR008974">
    <property type="entry name" value="TRAF-like"/>
</dbReference>
<dbReference type="InterPro" id="IPR000210">
    <property type="entry name" value="BTB/POZ_dom"/>
</dbReference>
<sequence>MLGSPVLIFCCPNIAHEGRPPVVVAVTNLLTVNKIDRIMAQKTTSTHRSAFVQATHRFDILGYSTLKSLGVRTTVRSGSFHAGGLPWALVCCFDEIPKPGGVVQLASISLELSKNETRVQVVAMAGLRIDETAGTGQFPAAVWQSSRAKTFGAWQRDAVAWELGVPAAFRDKEARHVDADADRLTIHCTVDVLQKYSAAAAVSDCFVSVPLPPSIALDFHRLLKGRCLPDVTFVVDDDDTEIHAHKLVLAARSSVFRAAFFHGSMKERSMRRIGMDDMSASTLRAMLDFIYTDEQQPRSMMKEEGVVAMAHDLLVAADLYDLERLRLMCEKILCENMDADNVMTTLMQAHGRPSCRQLEASCIEFMASNPDVYEAVEATLDVARNSLSSASSTSSSSPHKSKSTYNPYASFRGTHEFIIRNLSAARQTSHADDEDIRSGTFQVGGYEWAIDLGPWQEGKDGKEHIGIALVLLSAPVASVKASACFRIDDPKGKSPAFSNGFGNMCVYTKAEQFYGIQQFITLESATEYLGHDGSLAIHGEFKVATVSLTSTANTNVGATVAVPPTDLAWHLEQLLVSEQESDIKFLVKQSKIRAHS</sequence>
<dbReference type="Gene3D" id="6.10.250.3030">
    <property type="match status" value="1"/>
</dbReference>
<dbReference type="SUPFAM" id="SSF54695">
    <property type="entry name" value="POZ domain"/>
    <property type="match status" value="1"/>
</dbReference>
<dbReference type="Pfam" id="PF00651">
    <property type="entry name" value="BTB"/>
    <property type="match status" value="1"/>
</dbReference>
<dbReference type="PROSITE" id="PS50097">
    <property type="entry name" value="BTB"/>
    <property type="match status" value="1"/>
</dbReference>
<organism evidence="4 5">
    <name type="scientific">Lolium multiflorum</name>
    <name type="common">Italian ryegrass</name>
    <name type="synonym">Lolium perenne subsp. multiflorum</name>
    <dbReference type="NCBI Taxonomy" id="4521"/>
    <lineage>
        <taxon>Eukaryota</taxon>
        <taxon>Viridiplantae</taxon>
        <taxon>Streptophyta</taxon>
        <taxon>Embryophyta</taxon>
        <taxon>Tracheophyta</taxon>
        <taxon>Spermatophyta</taxon>
        <taxon>Magnoliopsida</taxon>
        <taxon>Liliopsida</taxon>
        <taxon>Poales</taxon>
        <taxon>Poaceae</taxon>
        <taxon>BOP clade</taxon>
        <taxon>Pooideae</taxon>
        <taxon>Poodae</taxon>
        <taxon>Poeae</taxon>
        <taxon>Poeae Chloroplast Group 2 (Poeae type)</taxon>
        <taxon>Loliodinae</taxon>
        <taxon>Loliinae</taxon>
        <taxon>Lolium</taxon>
    </lineage>
</organism>
<evidence type="ECO:0000259" key="2">
    <source>
        <dbReference type="PROSITE" id="PS50097"/>
    </source>
</evidence>
<dbReference type="Proteomes" id="UP001231189">
    <property type="component" value="Unassembled WGS sequence"/>
</dbReference>
<evidence type="ECO:0000259" key="3">
    <source>
        <dbReference type="PROSITE" id="PS50144"/>
    </source>
</evidence>
<feature type="domain" description="BTB" evidence="2">
    <location>
        <begin position="229"/>
        <end position="299"/>
    </location>
</feature>
<dbReference type="SUPFAM" id="SSF49599">
    <property type="entry name" value="TRAF domain-like"/>
    <property type="match status" value="2"/>
</dbReference>
<dbReference type="GO" id="GO:0016567">
    <property type="term" value="P:protein ubiquitination"/>
    <property type="evidence" value="ECO:0007669"/>
    <property type="project" value="InterPro"/>
</dbReference>
<name>A0AAD8R0N8_LOLMU</name>
<comment type="caution">
    <text evidence="4">The sequence shown here is derived from an EMBL/GenBank/DDBJ whole genome shotgun (WGS) entry which is preliminary data.</text>
</comment>
<dbReference type="Gene3D" id="3.30.710.10">
    <property type="entry name" value="Potassium Channel Kv1.1, Chain A"/>
    <property type="match status" value="1"/>
</dbReference>
<dbReference type="PANTHER" id="PTHR26379:SF494">
    <property type="entry name" value="BTB DOMAIN-CONTAINING PROTEIN"/>
    <property type="match status" value="1"/>
</dbReference>
<feature type="domain" description="MATH" evidence="3">
    <location>
        <begin position="412"/>
        <end position="541"/>
    </location>
</feature>
<evidence type="ECO:0000313" key="5">
    <source>
        <dbReference type="Proteomes" id="UP001231189"/>
    </source>
</evidence>
<gene>
    <name evidence="4" type="ORF">QYE76_035884</name>
</gene>
<proteinExistence type="predicted"/>
<keyword evidence="5" id="KW-1185">Reference proteome</keyword>
<evidence type="ECO:0000256" key="1">
    <source>
        <dbReference type="ARBA" id="ARBA00004906"/>
    </source>
</evidence>
<dbReference type="EMBL" id="JAUUTY010000007">
    <property type="protein sequence ID" value="KAK1612211.1"/>
    <property type="molecule type" value="Genomic_DNA"/>
</dbReference>
<reference evidence="4" key="1">
    <citation type="submission" date="2023-07" db="EMBL/GenBank/DDBJ databases">
        <title>A chromosome-level genome assembly of Lolium multiflorum.</title>
        <authorList>
            <person name="Chen Y."/>
            <person name="Copetti D."/>
            <person name="Kolliker R."/>
            <person name="Studer B."/>
        </authorList>
    </citation>
    <scope>NUCLEOTIDE SEQUENCE</scope>
    <source>
        <strain evidence="4">02402/16</strain>
        <tissue evidence="4">Leaf</tissue>
    </source>
</reference>
<dbReference type="AlphaFoldDB" id="A0AAD8R0N8"/>